<evidence type="ECO:0000313" key="1">
    <source>
        <dbReference type="EMBL" id="KAK5845663.1"/>
    </source>
</evidence>
<reference evidence="1 2" key="1">
    <citation type="submission" date="2023-03" db="EMBL/GenBank/DDBJ databases">
        <title>WGS of Gossypium arboreum.</title>
        <authorList>
            <person name="Yu D."/>
        </authorList>
    </citation>
    <scope>NUCLEOTIDE SEQUENCE [LARGE SCALE GENOMIC DNA]</scope>
    <source>
        <tissue evidence="1">Leaf</tissue>
    </source>
</reference>
<evidence type="ECO:0000313" key="2">
    <source>
        <dbReference type="Proteomes" id="UP001358586"/>
    </source>
</evidence>
<comment type="caution">
    <text evidence="1">The sequence shown here is derived from an EMBL/GenBank/DDBJ whole genome shotgun (WGS) entry which is preliminary data.</text>
</comment>
<protein>
    <submittedName>
        <fullName evidence="1">Uncharacterized protein</fullName>
    </submittedName>
</protein>
<keyword evidence="2" id="KW-1185">Reference proteome</keyword>
<name>A0ABR0R3H2_GOSAR</name>
<sequence length="94" mass="10653">MQNGQKVMEDVVPKVSYRNKLMGLQNSMDPFQALEDFEVQEGNVKAEVIGGIPLIIFSERVCKFIERKMAKTVVIKLLGRKITFNAILNIITIL</sequence>
<gene>
    <name evidence="1" type="ORF">PVK06_001864</name>
</gene>
<dbReference type="Proteomes" id="UP001358586">
    <property type="component" value="Chromosome 1"/>
</dbReference>
<organism evidence="1 2">
    <name type="scientific">Gossypium arboreum</name>
    <name type="common">Tree cotton</name>
    <name type="synonym">Gossypium nanking</name>
    <dbReference type="NCBI Taxonomy" id="29729"/>
    <lineage>
        <taxon>Eukaryota</taxon>
        <taxon>Viridiplantae</taxon>
        <taxon>Streptophyta</taxon>
        <taxon>Embryophyta</taxon>
        <taxon>Tracheophyta</taxon>
        <taxon>Spermatophyta</taxon>
        <taxon>Magnoliopsida</taxon>
        <taxon>eudicotyledons</taxon>
        <taxon>Gunneridae</taxon>
        <taxon>Pentapetalae</taxon>
        <taxon>rosids</taxon>
        <taxon>malvids</taxon>
        <taxon>Malvales</taxon>
        <taxon>Malvaceae</taxon>
        <taxon>Malvoideae</taxon>
        <taxon>Gossypium</taxon>
    </lineage>
</organism>
<accession>A0ABR0R3H2</accession>
<proteinExistence type="predicted"/>
<dbReference type="EMBL" id="JARKNE010000001">
    <property type="protein sequence ID" value="KAK5845663.1"/>
    <property type="molecule type" value="Genomic_DNA"/>
</dbReference>